<keyword evidence="2" id="KW-1185">Reference proteome</keyword>
<name>Q55862_SYNY3</name>
<evidence type="ECO:0000313" key="2">
    <source>
        <dbReference type="Proteomes" id="UP000001425"/>
    </source>
</evidence>
<dbReference type="InParanoid" id="Q55862"/>
<dbReference type="PaxDb" id="1148-1208452"/>
<dbReference type="eggNOG" id="ENOG503362E">
    <property type="taxonomic scope" value="Bacteria"/>
</dbReference>
<reference evidence="1 2" key="1">
    <citation type="journal article" date="1995" name="DNA Res.">
        <title>Sequence analysis of the genome of the unicellular cyanobacterium Synechocystis sp. strain PCC6803. I. Sequence features in the 1 Mb region from map positions 64% to 92% of the genome.</title>
        <authorList>
            <person name="Kaneko T."/>
            <person name="Tanaka A."/>
            <person name="Sato S."/>
            <person name="Kotani H."/>
            <person name="Sazuka T."/>
            <person name="Miyajima N."/>
            <person name="Sugiura M."/>
            <person name="Tabata S."/>
        </authorList>
    </citation>
    <scope>NUCLEOTIDE SEQUENCE [LARGE SCALE GENOMIC DNA]</scope>
    <source>
        <strain evidence="2">ATCC 27184 / PCC 6803 / Kazusa</strain>
    </source>
</reference>
<proteinExistence type="predicted"/>
<protein>
    <submittedName>
        <fullName evidence="1">Sll0588 protein</fullName>
    </submittedName>
</protein>
<dbReference type="STRING" id="1148.gene:10500124"/>
<dbReference type="EMBL" id="BA000022">
    <property type="protein sequence ID" value="BAA10620.1"/>
    <property type="molecule type" value="Genomic_DNA"/>
</dbReference>
<dbReference type="AlphaFoldDB" id="Q55862"/>
<dbReference type="EnsemblBacteria" id="BAA10620">
    <property type="protein sequence ID" value="BAA10620"/>
    <property type="gene ID" value="BAA10620"/>
</dbReference>
<organism evidence="1 2">
    <name type="scientific">Synechocystis sp. (strain ATCC 27184 / PCC 6803 / Kazusa)</name>
    <dbReference type="NCBI Taxonomy" id="1111708"/>
    <lineage>
        <taxon>Bacteria</taxon>
        <taxon>Bacillati</taxon>
        <taxon>Cyanobacteriota</taxon>
        <taxon>Cyanophyceae</taxon>
        <taxon>Synechococcales</taxon>
        <taxon>Merismopediaceae</taxon>
        <taxon>Synechocystis</taxon>
    </lineage>
</organism>
<dbReference type="Proteomes" id="UP000001425">
    <property type="component" value="Chromosome"/>
</dbReference>
<dbReference type="PIR" id="S76676">
    <property type="entry name" value="S76676"/>
</dbReference>
<reference evidence="1 2" key="2">
    <citation type="journal article" date="1996" name="DNA Res.">
        <title>Sequence analysis of the genome of the unicellular cyanobacterium Synechocystis sp. strain PCC6803. II. Sequence determination of the entire genome and assignment of potential protein-coding regions.</title>
        <authorList>
            <person name="Kaneko T."/>
            <person name="Sato S."/>
            <person name="Kotani H."/>
            <person name="Tanaka A."/>
            <person name="Asamizu E."/>
            <person name="Nakamura Y."/>
            <person name="Miyajima N."/>
            <person name="Hirosawa M."/>
            <person name="Sugiura M."/>
            <person name="Sasamoto S."/>
            <person name="Kimura T."/>
            <person name="Hosouchi T."/>
            <person name="Matsuno A."/>
            <person name="Muraki A."/>
            <person name="Nakazaki N."/>
            <person name="Naruo K."/>
            <person name="Okumura S."/>
            <person name="Shimpo S."/>
            <person name="Takeuchi C."/>
            <person name="Wada T."/>
            <person name="Watanabe A."/>
            <person name="Yamada M."/>
            <person name="Yasuda M."/>
            <person name="Tabata S."/>
        </authorList>
    </citation>
    <scope>NUCLEOTIDE SEQUENCE [LARGE SCALE GENOMIC DNA]</scope>
    <source>
        <strain evidence="2">ATCC 27184 / PCC 6803 / Kazusa</strain>
    </source>
</reference>
<sequence length="153" mass="16516">MSLFPLLTALLGIMPANTIEQVPAVVEAEARPFLVSQANSADILVKLPRPQGSPKNVGSMFMANAYGQQGLNFQAQGKPAPTVKFYQDALTKMGYAERTINTTQGDWGFSIVFDTPATLTLTPKDSSKAVVLVIQGTMLGPDTINLNLRFEEI</sequence>
<accession>Q55862</accession>
<dbReference type="IntAct" id="Q55862">
    <property type="interactions" value="2"/>
</dbReference>
<gene>
    <name evidence="1" type="ordered locus">sll0588</name>
</gene>
<dbReference type="KEGG" id="syn:sll0588"/>
<evidence type="ECO:0000313" key="1">
    <source>
        <dbReference type="EMBL" id="BAA10620.1"/>
    </source>
</evidence>